<dbReference type="GO" id="GO:0005737">
    <property type="term" value="C:cytoplasm"/>
    <property type="evidence" value="ECO:0007669"/>
    <property type="project" value="TreeGrafter"/>
</dbReference>
<dbReference type="EC" id="5.2.1.8" evidence="5"/>
<gene>
    <name evidence="8" type="primary">fkbB</name>
    <name evidence="8" type="ORF">GOEFS_009_00100</name>
</gene>
<evidence type="ECO:0000256" key="6">
    <source>
        <dbReference type="SAM" id="SignalP"/>
    </source>
</evidence>
<dbReference type="eggNOG" id="COG0545">
    <property type="taxonomic scope" value="Bacteria"/>
</dbReference>
<dbReference type="GO" id="GO:0003755">
    <property type="term" value="F:peptidyl-prolyl cis-trans isomerase activity"/>
    <property type="evidence" value="ECO:0007669"/>
    <property type="project" value="UniProtKB-UniRule"/>
</dbReference>
<keyword evidence="2 4" id="KW-0697">Rotamase</keyword>
<evidence type="ECO:0000313" key="8">
    <source>
        <dbReference type="EMBL" id="GAB16643.1"/>
    </source>
</evidence>
<dbReference type="Gene3D" id="3.10.50.40">
    <property type="match status" value="1"/>
</dbReference>
<protein>
    <recommendedName>
        <fullName evidence="5">Peptidyl-prolyl cis-trans isomerase</fullName>
        <ecNumber evidence="5">5.2.1.8</ecNumber>
    </recommendedName>
</protein>
<dbReference type="InterPro" id="IPR050689">
    <property type="entry name" value="FKBP-type_PPIase"/>
</dbReference>
<evidence type="ECO:0000313" key="9">
    <source>
        <dbReference type="Proteomes" id="UP000035034"/>
    </source>
</evidence>
<dbReference type="Proteomes" id="UP000035034">
    <property type="component" value="Unassembled WGS sequence"/>
</dbReference>
<feature type="signal peptide" evidence="6">
    <location>
        <begin position="1"/>
        <end position="24"/>
    </location>
</feature>
<dbReference type="PROSITE" id="PS50059">
    <property type="entry name" value="FKBP_PPIASE"/>
    <property type="match status" value="1"/>
</dbReference>
<keyword evidence="6" id="KW-0732">Signal</keyword>
<dbReference type="PANTHER" id="PTHR10516">
    <property type="entry name" value="PEPTIDYL-PROLYL CIS-TRANS ISOMERASE"/>
    <property type="match status" value="1"/>
</dbReference>
<evidence type="ECO:0000256" key="2">
    <source>
        <dbReference type="ARBA" id="ARBA00023110"/>
    </source>
</evidence>
<evidence type="ECO:0000256" key="4">
    <source>
        <dbReference type="PROSITE-ProRule" id="PRU00277"/>
    </source>
</evidence>
<dbReference type="STRING" id="1077974.GOEFS_009_00100"/>
<dbReference type="EMBL" id="BAEH01000009">
    <property type="protein sequence ID" value="GAB16643.1"/>
    <property type="molecule type" value="Genomic_DNA"/>
</dbReference>
<evidence type="ECO:0000256" key="3">
    <source>
        <dbReference type="ARBA" id="ARBA00023235"/>
    </source>
</evidence>
<evidence type="ECO:0000256" key="1">
    <source>
        <dbReference type="ARBA" id="ARBA00000971"/>
    </source>
</evidence>
<comment type="similarity">
    <text evidence="5">Belongs to the FKBP-type PPIase family.</text>
</comment>
<dbReference type="PANTHER" id="PTHR10516:SF443">
    <property type="entry name" value="FK506-BINDING PROTEIN 59-RELATED"/>
    <property type="match status" value="1"/>
</dbReference>
<name>H0QUZ2_9ACTN</name>
<dbReference type="InterPro" id="IPR001179">
    <property type="entry name" value="PPIase_FKBP_dom"/>
</dbReference>
<feature type="domain" description="PPIase FKBP-type" evidence="7">
    <location>
        <begin position="117"/>
        <end position="204"/>
    </location>
</feature>
<comment type="catalytic activity">
    <reaction evidence="1 4 5">
        <text>[protein]-peptidylproline (omega=180) = [protein]-peptidylproline (omega=0)</text>
        <dbReference type="Rhea" id="RHEA:16237"/>
        <dbReference type="Rhea" id="RHEA-COMP:10747"/>
        <dbReference type="Rhea" id="RHEA-COMP:10748"/>
        <dbReference type="ChEBI" id="CHEBI:83833"/>
        <dbReference type="ChEBI" id="CHEBI:83834"/>
        <dbReference type="EC" id="5.2.1.8"/>
    </reaction>
</comment>
<comment type="caution">
    <text evidence="8">The sequence shown here is derived from an EMBL/GenBank/DDBJ whole genome shotgun (WGS) entry which is preliminary data.</text>
</comment>
<accession>H0QUZ2</accession>
<dbReference type="OrthoDB" id="25996at2"/>
<keyword evidence="9" id="KW-1185">Reference proteome</keyword>
<feature type="chain" id="PRO_5038366283" description="Peptidyl-prolyl cis-trans isomerase" evidence="6">
    <location>
        <begin position="25"/>
        <end position="204"/>
    </location>
</feature>
<reference evidence="8 9" key="1">
    <citation type="submission" date="2011-12" db="EMBL/GenBank/DDBJ databases">
        <title>Whole genome shotgun sequence of Gordonia effusa NBRC 100432.</title>
        <authorList>
            <person name="Yoshida I."/>
            <person name="Takarada H."/>
            <person name="Hosoyama A."/>
            <person name="Tsuchikane K."/>
            <person name="Katsumata H."/>
            <person name="Yamazaki S."/>
            <person name="Fujita N."/>
        </authorList>
    </citation>
    <scope>NUCLEOTIDE SEQUENCE [LARGE SCALE GENOMIC DNA]</scope>
    <source>
        <strain evidence="8 9">NBRC 100432</strain>
    </source>
</reference>
<evidence type="ECO:0000256" key="5">
    <source>
        <dbReference type="RuleBase" id="RU003915"/>
    </source>
</evidence>
<evidence type="ECO:0000259" key="7">
    <source>
        <dbReference type="PROSITE" id="PS50059"/>
    </source>
</evidence>
<proteinExistence type="inferred from homology"/>
<organism evidence="8 9">
    <name type="scientific">Gordonia effusa NBRC 100432</name>
    <dbReference type="NCBI Taxonomy" id="1077974"/>
    <lineage>
        <taxon>Bacteria</taxon>
        <taxon>Bacillati</taxon>
        <taxon>Actinomycetota</taxon>
        <taxon>Actinomycetes</taxon>
        <taxon>Mycobacteriales</taxon>
        <taxon>Gordoniaceae</taxon>
        <taxon>Gordonia</taxon>
    </lineage>
</organism>
<keyword evidence="3 4" id="KW-0413">Isomerase</keyword>
<sequence length="204" mass="20147">MTFSRRLPLLFAAPLAAGVLLLSACGSDDSTAVSTTDSAPTEPGATTTDAVATACPTAAPAADVAPQWTFDGTSGKVAVTGSTDTAAPKVTVTSPFSVATTQVQTLTAGSGAVVPATATVKVCYEGVNGRDGKVFDSAYQRGEPADFPLDGVIPGFTKAIAGQKVGSTVAVAVAPADGYTTGMPDAGIEAGDTLIFAIKILSAS</sequence>
<dbReference type="AlphaFoldDB" id="H0QUZ2"/>
<dbReference type="Pfam" id="PF00254">
    <property type="entry name" value="FKBP_C"/>
    <property type="match status" value="1"/>
</dbReference>
<dbReference type="PROSITE" id="PS51257">
    <property type="entry name" value="PROKAR_LIPOPROTEIN"/>
    <property type="match status" value="1"/>
</dbReference>
<dbReference type="SUPFAM" id="SSF54534">
    <property type="entry name" value="FKBP-like"/>
    <property type="match status" value="1"/>
</dbReference>
<dbReference type="InterPro" id="IPR046357">
    <property type="entry name" value="PPIase_dom_sf"/>
</dbReference>